<sequence>MLTKAGSEIGVPKRKLSKNTLATTEGVNLIYQLCEVKARAKTIAYLMRSTDSSFTPADIGRIYKDIHGESPSKGMMPVSPERAIGSSEKRFHASYYGKKYKRLSELGLIGARLHLATYQHYLLDFECTVDDALLSFDLGFKIIQSIQIGELVYATCRDCRSHFLNVMGSPLSNHACPLCAIFKKRQRKVEKEVAESDSALKKFK</sequence>
<keyword evidence="7" id="KW-0010">Activator</keyword>
<proteinExistence type="predicted"/>
<organism evidence="9 10">
    <name type="scientific">Undibacterium arcticum</name>
    <dbReference type="NCBI Taxonomy" id="1762892"/>
    <lineage>
        <taxon>Bacteria</taxon>
        <taxon>Pseudomonadati</taxon>
        <taxon>Pseudomonadota</taxon>
        <taxon>Betaproteobacteria</taxon>
        <taxon>Burkholderiales</taxon>
        <taxon>Oxalobacteraceae</taxon>
        <taxon>Undibacterium</taxon>
    </lineage>
</organism>
<keyword evidence="3" id="KW-1005">Bacterial flagellum biogenesis</keyword>
<accession>A0ABV7F7P8</accession>
<dbReference type="RefSeq" id="WP_390328601.1">
    <property type="nucleotide sequence ID" value="NZ_JBHRTP010000071.1"/>
</dbReference>
<keyword evidence="5" id="KW-0805">Transcription regulation</keyword>
<comment type="caution">
    <text evidence="9">The sequence shown here is derived from an EMBL/GenBank/DDBJ whole genome shotgun (WGS) entry which is preliminary data.</text>
</comment>
<keyword evidence="8" id="KW-0804">Transcription</keyword>
<evidence type="ECO:0000256" key="6">
    <source>
        <dbReference type="ARBA" id="ARBA00023125"/>
    </source>
</evidence>
<name>A0ABV7F7P8_9BURK</name>
<dbReference type="SUPFAM" id="SSF160930">
    <property type="entry name" value="FlhC-like"/>
    <property type="match status" value="1"/>
</dbReference>
<keyword evidence="2" id="KW-0479">Metal-binding</keyword>
<keyword evidence="6" id="KW-0238">DNA-binding</keyword>
<keyword evidence="1" id="KW-0963">Cytoplasm</keyword>
<keyword evidence="10" id="KW-1185">Reference proteome</keyword>
<protein>
    <submittedName>
        <fullName evidence="9">FlhC family transcriptional regulator</fullName>
    </submittedName>
</protein>
<evidence type="ECO:0000256" key="8">
    <source>
        <dbReference type="ARBA" id="ARBA00023163"/>
    </source>
</evidence>
<dbReference type="EMBL" id="JBHRTP010000071">
    <property type="protein sequence ID" value="MFC3110204.1"/>
    <property type="molecule type" value="Genomic_DNA"/>
</dbReference>
<gene>
    <name evidence="9" type="ORF">ACFOFO_19935</name>
</gene>
<dbReference type="InterPro" id="IPR007944">
    <property type="entry name" value="FlhC"/>
</dbReference>
<evidence type="ECO:0000256" key="4">
    <source>
        <dbReference type="ARBA" id="ARBA00022833"/>
    </source>
</evidence>
<evidence type="ECO:0000313" key="9">
    <source>
        <dbReference type="EMBL" id="MFC3110204.1"/>
    </source>
</evidence>
<evidence type="ECO:0000256" key="3">
    <source>
        <dbReference type="ARBA" id="ARBA00022795"/>
    </source>
</evidence>
<dbReference type="Pfam" id="PF05280">
    <property type="entry name" value="FlhC"/>
    <property type="match status" value="1"/>
</dbReference>
<evidence type="ECO:0000256" key="1">
    <source>
        <dbReference type="ARBA" id="ARBA00022490"/>
    </source>
</evidence>
<evidence type="ECO:0000256" key="5">
    <source>
        <dbReference type="ARBA" id="ARBA00023015"/>
    </source>
</evidence>
<keyword evidence="4" id="KW-0862">Zinc</keyword>
<evidence type="ECO:0000256" key="7">
    <source>
        <dbReference type="ARBA" id="ARBA00023159"/>
    </source>
</evidence>
<evidence type="ECO:0000313" key="10">
    <source>
        <dbReference type="Proteomes" id="UP001595530"/>
    </source>
</evidence>
<dbReference type="Proteomes" id="UP001595530">
    <property type="component" value="Unassembled WGS sequence"/>
</dbReference>
<evidence type="ECO:0000256" key="2">
    <source>
        <dbReference type="ARBA" id="ARBA00022723"/>
    </source>
</evidence>
<reference evidence="10" key="1">
    <citation type="journal article" date="2019" name="Int. J. Syst. Evol. Microbiol.">
        <title>The Global Catalogue of Microorganisms (GCM) 10K type strain sequencing project: providing services to taxonomists for standard genome sequencing and annotation.</title>
        <authorList>
            <consortium name="The Broad Institute Genomics Platform"/>
            <consortium name="The Broad Institute Genome Sequencing Center for Infectious Disease"/>
            <person name="Wu L."/>
            <person name="Ma J."/>
        </authorList>
    </citation>
    <scope>NUCLEOTIDE SEQUENCE [LARGE SCALE GENOMIC DNA]</scope>
    <source>
        <strain evidence="10">KCTC 42986</strain>
    </source>
</reference>